<evidence type="ECO:0000313" key="3">
    <source>
        <dbReference type="Proteomes" id="UP000283387"/>
    </source>
</evidence>
<comment type="caution">
    <text evidence="2">The sequence shown here is derived from an EMBL/GenBank/DDBJ whole genome shotgun (WGS) entry which is preliminary data.</text>
</comment>
<dbReference type="InterPro" id="IPR011990">
    <property type="entry name" value="TPR-like_helical_dom_sf"/>
</dbReference>
<dbReference type="RefSeq" id="WP_245994924.1">
    <property type="nucleotide sequence ID" value="NZ_RAPN01000001.1"/>
</dbReference>
<keyword evidence="3" id="KW-1185">Reference proteome</keyword>
<dbReference type="Pfam" id="PF12771">
    <property type="entry name" value="SusD-like_2"/>
    <property type="match status" value="2"/>
</dbReference>
<keyword evidence="1" id="KW-0732">Signal</keyword>
<dbReference type="AlphaFoldDB" id="A0A419W985"/>
<dbReference type="Gene3D" id="1.25.40.390">
    <property type="match status" value="1"/>
</dbReference>
<proteinExistence type="predicted"/>
<evidence type="ECO:0000256" key="1">
    <source>
        <dbReference type="SAM" id="SignalP"/>
    </source>
</evidence>
<accession>A0A419W985</accession>
<sequence length="561" mass="61856">MKFKIALIATVVALGLGSCTSDFVDINKDPNAILGDQISARYFITGTQVQLFAPNRYPYWRAQLIHADRYAGMFCFGFSSSWWSDELGYSYNSGYTDAAWDYYEGYNSTINTYLQLTEPGGDLDNSLTYATALIMKSMFYQKFTDTFGEVPYSESGDLEILQPKFDTQMEIYEGIIADLNTAISLIGDESVTGVGTEDLGSNDLFYGGDLQKWKKLANTLKLKVALRAYGASGATFVDSAISEALASDLLMDSSDDCLLPKDAEIDQWSSACYGDVWYNFGDGSDWTVSQEVIDYLQKYDDPRLSKYAQPAVGGDAITIPKPGSDTDEMYQKRKNFILAALDDAGAVYTETTDADGASVISMAASTYYVGQPVRLNSNMVNYARYPLFSKPAEYIIQQKNQGEDIAPEIVLTTAEAYFMKAQAILMGYGSGDANTIYREGLRYAMLLWGVTEDEVDDFLTNSSMATLDGSNDMEKVIVQRWLANYTEGFEAWAIVRKNGYPASLAAGVSDGDIYGLGTLNGAYPQRMRYGSSPYSTNADNLQEAIASQGADVQATQLWWAK</sequence>
<protein>
    <submittedName>
        <fullName evidence="2">SusD-like starch-binding protein associating with outer membrane</fullName>
    </submittedName>
</protein>
<feature type="chain" id="PRO_5019034655" evidence="1">
    <location>
        <begin position="25"/>
        <end position="561"/>
    </location>
</feature>
<feature type="signal peptide" evidence="1">
    <location>
        <begin position="1"/>
        <end position="24"/>
    </location>
</feature>
<dbReference type="SUPFAM" id="SSF48452">
    <property type="entry name" value="TPR-like"/>
    <property type="match status" value="1"/>
</dbReference>
<reference evidence="2 3" key="1">
    <citation type="submission" date="2018-09" db="EMBL/GenBank/DDBJ databases">
        <title>Genomic Encyclopedia of Archaeal and Bacterial Type Strains, Phase II (KMG-II): from individual species to whole genera.</title>
        <authorList>
            <person name="Goeker M."/>
        </authorList>
    </citation>
    <scope>NUCLEOTIDE SEQUENCE [LARGE SCALE GENOMIC DNA]</scope>
    <source>
        <strain evidence="2 3">DSM 27148</strain>
    </source>
</reference>
<dbReference type="PROSITE" id="PS51257">
    <property type="entry name" value="PROKAR_LIPOPROTEIN"/>
    <property type="match status" value="1"/>
</dbReference>
<evidence type="ECO:0000313" key="2">
    <source>
        <dbReference type="EMBL" id="RKD92023.1"/>
    </source>
</evidence>
<name>A0A419W985_9BACT</name>
<dbReference type="InterPro" id="IPR041662">
    <property type="entry name" value="SusD-like_2"/>
</dbReference>
<gene>
    <name evidence="2" type="ORF">BC643_2393</name>
</gene>
<organism evidence="2 3">
    <name type="scientific">Mangrovibacterium diazotrophicum</name>
    <dbReference type="NCBI Taxonomy" id="1261403"/>
    <lineage>
        <taxon>Bacteria</taxon>
        <taxon>Pseudomonadati</taxon>
        <taxon>Bacteroidota</taxon>
        <taxon>Bacteroidia</taxon>
        <taxon>Marinilabiliales</taxon>
        <taxon>Prolixibacteraceae</taxon>
        <taxon>Mangrovibacterium</taxon>
    </lineage>
</organism>
<dbReference type="EMBL" id="RAPN01000001">
    <property type="protein sequence ID" value="RKD92023.1"/>
    <property type="molecule type" value="Genomic_DNA"/>
</dbReference>
<dbReference type="Proteomes" id="UP000283387">
    <property type="component" value="Unassembled WGS sequence"/>
</dbReference>